<evidence type="ECO:0000256" key="5">
    <source>
        <dbReference type="ARBA" id="ARBA00022723"/>
    </source>
</evidence>
<dbReference type="GO" id="GO:1901135">
    <property type="term" value="P:carbohydrate derivative metabolic process"/>
    <property type="evidence" value="ECO:0007669"/>
    <property type="project" value="UniProtKB-ARBA"/>
</dbReference>
<keyword evidence="6" id="KW-0862">Zinc</keyword>
<dbReference type="FunFam" id="3.20.20.70:FF:000191">
    <property type="entry name" value="ribulose-phosphate 3-epimerase isoform X2"/>
    <property type="match status" value="1"/>
</dbReference>
<comment type="cofactor">
    <cofactor evidence="1">
        <name>Mn(2+)</name>
        <dbReference type="ChEBI" id="CHEBI:29035"/>
    </cofactor>
</comment>
<evidence type="ECO:0000256" key="1">
    <source>
        <dbReference type="ARBA" id="ARBA00001936"/>
    </source>
</evidence>
<dbReference type="InterPro" id="IPR000056">
    <property type="entry name" value="Ribul_P_3_epim-like"/>
</dbReference>
<evidence type="ECO:0000256" key="6">
    <source>
        <dbReference type="ARBA" id="ARBA00022833"/>
    </source>
</evidence>
<dbReference type="Proteomes" id="UP000199652">
    <property type="component" value="Unassembled WGS sequence"/>
</dbReference>
<dbReference type="PANTHER" id="PTHR11749">
    <property type="entry name" value="RIBULOSE-5-PHOSPHATE-3-EPIMERASE"/>
    <property type="match status" value="1"/>
</dbReference>
<proteinExistence type="predicted"/>
<evidence type="ECO:0000256" key="9">
    <source>
        <dbReference type="ARBA" id="ARBA00023235"/>
    </source>
</evidence>
<keyword evidence="10" id="KW-0119">Carbohydrate metabolism</keyword>
<keyword evidence="5" id="KW-0479">Metal-binding</keyword>
<evidence type="ECO:0000256" key="8">
    <source>
        <dbReference type="ARBA" id="ARBA00023211"/>
    </source>
</evidence>
<dbReference type="SUPFAM" id="SSF51366">
    <property type="entry name" value="Ribulose-phoshate binding barrel"/>
    <property type="match status" value="1"/>
</dbReference>
<dbReference type="STRING" id="1528.SAMN04488579_11235"/>
<evidence type="ECO:0000256" key="10">
    <source>
        <dbReference type="ARBA" id="ARBA00023277"/>
    </source>
</evidence>
<dbReference type="Pfam" id="PF00834">
    <property type="entry name" value="Ribul_P_3_epim"/>
    <property type="match status" value="1"/>
</dbReference>
<evidence type="ECO:0000256" key="4">
    <source>
        <dbReference type="ARBA" id="ARBA00011738"/>
    </source>
</evidence>
<dbReference type="RefSeq" id="WP_090245378.1">
    <property type="nucleotide sequence ID" value="NZ_FNOU01000012.1"/>
</dbReference>
<dbReference type="InterPro" id="IPR013785">
    <property type="entry name" value="Aldolase_TIM"/>
</dbReference>
<dbReference type="GO" id="GO:0016857">
    <property type="term" value="F:racemase and epimerase activity, acting on carbohydrates and derivatives"/>
    <property type="evidence" value="ECO:0007669"/>
    <property type="project" value="InterPro"/>
</dbReference>
<dbReference type="AlphaFoldDB" id="A0A1H3G0E3"/>
<dbReference type="GO" id="GO:0006091">
    <property type="term" value="P:generation of precursor metabolites and energy"/>
    <property type="evidence" value="ECO:0007669"/>
    <property type="project" value="UniProtKB-ARBA"/>
</dbReference>
<comment type="cofactor">
    <cofactor evidence="2">
        <name>Zn(2+)</name>
        <dbReference type="ChEBI" id="CHEBI:29105"/>
    </cofactor>
</comment>
<evidence type="ECO:0000256" key="2">
    <source>
        <dbReference type="ARBA" id="ARBA00001947"/>
    </source>
</evidence>
<dbReference type="GO" id="GO:0046872">
    <property type="term" value="F:metal ion binding"/>
    <property type="evidence" value="ECO:0007669"/>
    <property type="project" value="UniProtKB-KW"/>
</dbReference>
<evidence type="ECO:0000313" key="12">
    <source>
        <dbReference type="Proteomes" id="UP000199652"/>
    </source>
</evidence>
<dbReference type="GO" id="GO:0005975">
    <property type="term" value="P:carbohydrate metabolic process"/>
    <property type="evidence" value="ECO:0007669"/>
    <property type="project" value="InterPro"/>
</dbReference>
<keyword evidence="12" id="KW-1185">Reference proteome</keyword>
<dbReference type="Gene3D" id="3.20.20.70">
    <property type="entry name" value="Aldolase class I"/>
    <property type="match status" value="1"/>
</dbReference>
<evidence type="ECO:0000256" key="3">
    <source>
        <dbReference type="ARBA" id="ARBA00001954"/>
    </source>
</evidence>
<organism evidence="11 12">
    <name type="scientific">Eubacterium barkeri</name>
    <name type="common">Clostridium barkeri</name>
    <dbReference type="NCBI Taxonomy" id="1528"/>
    <lineage>
        <taxon>Bacteria</taxon>
        <taxon>Bacillati</taxon>
        <taxon>Bacillota</taxon>
        <taxon>Clostridia</taxon>
        <taxon>Eubacteriales</taxon>
        <taxon>Eubacteriaceae</taxon>
        <taxon>Eubacterium</taxon>
    </lineage>
</organism>
<evidence type="ECO:0000313" key="11">
    <source>
        <dbReference type="EMBL" id="SDX96517.1"/>
    </source>
</evidence>
<dbReference type="CDD" id="cd00429">
    <property type="entry name" value="RPE"/>
    <property type="match status" value="1"/>
</dbReference>
<dbReference type="InterPro" id="IPR011060">
    <property type="entry name" value="RibuloseP-bd_barrel"/>
</dbReference>
<sequence length="215" mass="22924">MARVSASILACDQTRLGAQVAQAEAAGIDYLHVDIMDGYYVANVAFGPQTVRDLHQVCPLPISVHFEVAHPDIYFPIFADVGAEVITFQLDACPNPLHLLAEIRKLGIKAGIGIGPSYGLERLPYLLPHIDWLVLMSGEPGYGGQKLDESIYGKLAEAKALMATCGHTVPISVDGGVNDQNGADLVRAGADILIAGSYLFGGESIPDRVSQLKEL</sequence>
<name>A0A1H3G0E3_EUBBA</name>
<keyword evidence="9" id="KW-0413">Isomerase</keyword>
<reference evidence="12" key="1">
    <citation type="submission" date="2016-10" db="EMBL/GenBank/DDBJ databases">
        <authorList>
            <person name="Varghese N."/>
            <person name="Submissions S."/>
        </authorList>
    </citation>
    <scope>NUCLEOTIDE SEQUENCE [LARGE SCALE GENOMIC DNA]</scope>
    <source>
        <strain evidence="12">VPI 5359</strain>
    </source>
</reference>
<gene>
    <name evidence="11" type="ORF">SAMN04488579_11235</name>
</gene>
<keyword evidence="7" id="KW-0408">Iron</keyword>
<accession>A0A1H3G0E3</accession>
<dbReference type="PROSITE" id="PS01085">
    <property type="entry name" value="RIBUL_P_3_EPIMER_1"/>
    <property type="match status" value="1"/>
</dbReference>
<dbReference type="OrthoDB" id="1645589at2"/>
<dbReference type="GO" id="GO:0046496">
    <property type="term" value="P:nicotinamide nucleotide metabolic process"/>
    <property type="evidence" value="ECO:0007669"/>
    <property type="project" value="UniProtKB-ARBA"/>
</dbReference>
<protein>
    <submittedName>
        <fullName evidence="11">Ribulose-5-phosphate 3-epimerase</fullName>
    </submittedName>
</protein>
<dbReference type="NCBIfam" id="NF004076">
    <property type="entry name" value="PRK05581.1-4"/>
    <property type="match status" value="1"/>
</dbReference>
<comment type="cofactor">
    <cofactor evidence="3">
        <name>Fe(2+)</name>
        <dbReference type="ChEBI" id="CHEBI:29033"/>
    </cofactor>
</comment>
<keyword evidence="8" id="KW-0464">Manganese</keyword>
<dbReference type="EMBL" id="FNOU01000012">
    <property type="protein sequence ID" value="SDX96517.1"/>
    <property type="molecule type" value="Genomic_DNA"/>
</dbReference>
<dbReference type="GO" id="GO:0006163">
    <property type="term" value="P:purine nucleotide metabolic process"/>
    <property type="evidence" value="ECO:0007669"/>
    <property type="project" value="UniProtKB-ARBA"/>
</dbReference>
<evidence type="ECO:0000256" key="7">
    <source>
        <dbReference type="ARBA" id="ARBA00023004"/>
    </source>
</evidence>
<comment type="subunit">
    <text evidence="4">Homodimer.</text>
</comment>